<sequence length="148" mass="16785">MNEKKPISLMNRIRERSKRRIRKSNSDVELLLKRQRFYFRGFKSVNHQKVVELSNGKKSAAKWKGKSWAEVGKTLPPSCTDMMEMNIYSVPPEFSTSPKAVRSIYLSLARALTLKNASASNDVGSSNTLNDVGYVSKSNDVAAQDFWH</sequence>
<dbReference type="EMBL" id="RCHU02000005">
    <property type="protein sequence ID" value="KAL3591003.1"/>
    <property type="molecule type" value="Genomic_DNA"/>
</dbReference>
<keyword evidence="2" id="KW-1185">Reference proteome</keyword>
<gene>
    <name evidence="1" type="ORF">D5086_009643</name>
</gene>
<dbReference type="Proteomes" id="UP000309997">
    <property type="component" value="Unassembled WGS sequence"/>
</dbReference>
<name>A0ACC4C8S8_POPAL</name>
<comment type="caution">
    <text evidence="1">The sequence shown here is derived from an EMBL/GenBank/DDBJ whole genome shotgun (WGS) entry which is preliminary data.</text>
</comment>
<organism evidence="1 2">
    <name type="scientific">Populus alba</name>
    <name type="common">White poplar</name>
    <dbReference type="NCBI Taxonomy" id="43335"/>
    <lineage>
        <taxon>Eukaryota</taxon>
        <taxon>Viridiplantae</taxon>
        <taxon>Streptophyta</taxon>
        <taxon>Embryophyta</taxon>
        <taxon>Tracheophyta</taxon>
        <taxon>Spermatophyta</taxon>
        <taxon>Magnoliopsida</taxon>
        <taxon>eudicotyledons</taxon>
        <taxon>Gunneridae</taxon>
        <taxon>Pentapetalae</taxon>
        <taxon>rosids</taxon>
        <taxon>fabids</taxon>
        <taxon>Malpighiales</taxon>
        <taxon>Salicaceae</taxon>
        <taxon>Saliceae</taxon>
        <taxon>Populus</taxon>
    </lineage>
</organism>
<proteinExistence type="predicted"/>
<protein>
    <submittedName>
        <fullName evidence="1">Uncharacterized protein</fullName>
    </submittedName>
</protein>
<evidence type="ECO:0000313" key="2">
    <source>
        <dbReference type="Proteomes" id="UP000309997"/>
    </source>
</evidence>
<reference evidence="1 2" key="1">
    <citation type="journal article" date="2024" name="Plant Biotechnol. J.">
        <title>Genome and CRISPR/Cas9 system of a widespread forest tree (Populus alba) in the world.</title>
        <authorList>
            <person name="Liu Y.J."/>
            <person name="Jiang P.F."/>
            <person name="Han X.M."/>
            <person name="Li X.Y."/>
            <person name="Wang H.M."/>
            <person name="Wang Y.J."/>
            <person name="Wang X.X."/>
            <person name="Zeng Q.Y."/>
        </authorList>
    </citation>
    <scope>NUCLEOTIDE SEQUENCE [LARGE SCALE GENOMIC DNA]</scope>
    <source>
        <strain evidence="2">cv. PAL-ZL1</strain>
    </source>
</reference>
<evidence type="ECO:0000313" key="1">
    <source>
        <dbReference type="EMBL" id="KAL3591003.1"/>
    </source>
</evidence>
<accession>A0ACC4C8S8</accession>